<dbReference type="EMBL" id="CM009295">
    <property type="protein sequence ID" value="KAI9392174.1"/>
    <property type="molecule type" value="Genomic_DNA"/>
</dbReference>
<reference evidence="1 2" key="1">
    <citation type="journal article" date="2006" name="Science">
        <title>The genome of black cottonwood, Populus trichocarpa (Torr. &amp; Gray).</title>
        <authorList>
            <person name="Tuskan G.A."/>
            <person name="Difazio S."/>
            <person name="Jansson S."/>
            <person name="Bohlmann J."/>
            <person name="Grigoriev I."/>
            <person name="Hellsten U."/>
            <person name="Putnam N."/>
            <person name="Ralph S."/>
            <person name="Rombauts S."/>
            <person name="Salamov A."/>
            <person name="Schein J."/>
            <person name="Sterck L."/>
            <person name="Aerts A."/>
            <person name="Bhalerao R.R."/>
            <person name="Bhalerao R.P."/>
            <person name="Blaudez D."/>
            <person name="Boerjan W."/>
            <person name="Brun A."/>
            <person name="Brunner A."/>
            <person name="Busov V."/>
            <person name="Campbell M."/>
            <person name="Carlson J."/>
            <person name="Chalot M."/>
            <person name="Chapman J."/>
            <person name="Chen G.L."/>
            <person name="Cooper D."/>
            <person name="Coutinho P.M."/>
            <person name="Couturier J."/>
            <person name="Covert S."/>
            <person name="Cronk Q."/>
            <person name="Cunningham R."/>
            <person name="Davis J."/>
            <person name="Degroeve S."/>
            <person name="Dejardin A."/>
            <person name="Depamphilis C."/>
            <person name="Detter J."/>
            <person name="Dirks B."/>
            <person name="Dubchak I."/>
            <person name="Duplessis S."/>
            <person name="Ehlting J."/>
            <person name="Ellis B."/>
            <person name="Gendler K."/>
            <person name="Goodstein D."/>
            <person name="Gribskov M."/>
            <person name="Grimwood J."/>
            <person name="Groover A."/>
            <person name="Gunter L."/>
            <person name="Hamberger B."/>
            <person name="Heinze B."/>
            <person name="Helariutta Y."/>
            <person name="Henrissat B."/>
            <person name="Holligan D."/>
            <person name="Holt R."/>
            <person name="Huang W."/>
            <person name="Islam-Faridi N."/>
            <person name="Jones S."/>
            <person name="Jones-Rhoades M."/>
            <person name="Jorgensen R."/>
            <person name="Joshi C."/>
            <person name="Kangasjarvi J."/>
            <person name="Karlsson J."/>
            <person name="Kelleher C."/>
            <person name="Kirkpatrick R."/>
            <person name="Kirst M."/>
            <person name="Kohler A."/>
            <person name="Kalluri U."/>
            <person name="Larimer F."/>
            <person name="Leebens-Mack J."/>
            <person name="Leple J.C."/>
            <person name="Locascio P."/>
            <person name="Lou Y."/>
            <person name="Lucas S."/>
            <person name="Martin F."/>
            <person name="Montanini B."/>
            <person name="Napoli C."/>
            <person name="Nelson D.R."/>
            <person name="Nelson C."/>
            <person name="Nieminen K."/>
            <person name="Nilsson O."/>
            <person name="Pereda V."/>
            <person name="Peter G."/>
            <person name="Philippe R."/>
            <person name="Pilate G."/>
            <person name="Poliakov A."/>
            <person name="Razumovskaya J."/>
            <person name="Richardson P."/>
            <person name="Rinaldi C."/>
            <person name="Ritland K."/>
            <person name="Rouze P."/>
            <person name="Ryaboy D."/>
            <person name="Schmutz J."/>
            <person name="Schrader J."/>
            <person name="Segerman B."/>
            <person name="Shin H."/>
            <person name="Siddiqui A."/>
            <person name="Sterky F."/>
            <person name="Terry A."/>
            <person name="Tsai C.J."/>
            <person name="Uberbacher E."/>
            <person name="Unneberg P."/>
            <person name="Vahala J."/>
            <person name="Wall K."/>
            <person name="Wessler S."/>
            <person name="Yang G."/>
            <person name="Yin T."/>
            <person name="Douglas C."/>
            <person name="Marra M."/>
            <person name="Sandberg G."/>
            <person name="Van de Peer Y."/>
            <person name="Rokhsar D."/>
        </authorList>
    </citation>
    <scope>NUCLEOTIDE SEQUENCE [LARGE SCALE GENOMIC DNA]</scope>
    <source>
        <strain evidence="2">cv. Nisqually</strain>
    </source>
</reference>
<sequence>MSEAHLASFLFCCLGIAPKLGNNILLTHKKRFHSSHDSRQHIRFFNNGSLDAASTSCFRKP</sequence>
<keyword evidence="2" id="KW-1185">Reference proteome</keyword>
<evidence type="ECO:0000313" key="2">
    <source>
        <dbReference type="Proteomes" id="UP000006729"/>
    </source>
</evidence>
<evidence type="ECO:0000313" key="1">
    <source>
        <dbReference type="EMBL" id="KAI9392174.1"/>
    </source>
</evidence>
<protein>
    <submittedName>
        <fullName evidence="1">Uncharacterized protein</fullName>
    </submittedName>
</protein>
<proteinExistence type="predicted"/>
<comment type="caution">
    <text evidence="1">The sequence shown here is derived from an EMBL/GenBank/DDBJ whole genome shotgun (WGS) entry which is preliminary data.</text>
</comment>
<accession>A0ACC0SSG4</accession>
<gene>
    <name evidence="1" type="ORF">POPTR_006G055550v4</name>
</gene>
<name>A0ACC0SSG4_POPTR</name>
<dbReference type="Proteomes" id="UP000006729">
    <property type="component" value="Chromosome 6"/>
</dbReference>
<organism evidence="1 2">
    <name type="scientific">Populus trichocarpa</name>
    <name type="common">Western balsam poplar</name>
    <name type="synonym">Populus balsamifera subsp. trichocarpa</name>
    <dbReference type="NCBI Taxonomy" id="3694"/>
    <lineage>
        <taxon>Eukaryota</taxon>
        <taxon>Viridiplantae</taxon>
        <taxon>Streptophyta</taxon>
        <taxon>Embryophyta</taxon>
        <taxon>Tracheophyta</taxon>
        <taxon>Spermatophyta</taxon>
        <taxon>Magnoliopsida</taxon>
        <taxon>eudicotyledons</taxon>
        <taxon>Gunneridae</taxon>
        <taxon>Pentapetalae</taxon>
        <taxon>rosids</taxon>
        <taxon>fabids</taxon>
        <taxon>Malpighiales</taxon>
        <taxon>Salicaceae</taxon>
        <taxon>Saliceae</taxon>
        <taxon>Populus</taxon>
    </lineage>
</organism>